<dbReference type="GO" id="GO:0000400">
    <property type="term" value="F:four-way junction DNA binding"/>
    <property type="evidence" value="ECO:0007669"/>
    <property type="project" value="TreeGrafter"/>
</dbReference>
<reference evidence="1 2" key="1">
    <citation type="journal article" date="2019" name="Sci. Rep.">
        <title>Nanopore sequencing improves the draft genome of the human pathogenic amoeba Naegleria fowleri.</title>
        <authorList>
            <person name="Liechti N."/>
            <person name="Schurch N."/>
            <person name="Bruggmann R."/>
            <person name="Wittwer M."/>
        </authorList>
    </citation>
    <scope>NUCLEOTIDE SEQUENCE [LARGE SCALE GENOMIC DNA]</scope>
    <source>
        <strain evidence="1 2">ATCC 30894</strain>
    </source>
</reference>
<dbReference type="OMA" id="RNTTFYQ"/>
<dbReference type="GO" id="GO:0033063">
    <property type="term" value="C:Rad51B-Rad51C-Rad51D-XRCC2 complex"/>
    <property type="evidence" value="ECO:0007669"/>
    <property type="project" value="InterPro"/>
</dbReference>
<dbReference type="GO" id="GO:0005815">
    <property type="term" value="C:microtubule organizing center"/>
    <property type="evidence" value="ECO:0007669"/>
    <property type="project" value="TreeGrafter"/>
</dbReference>
<dbReference type="Proteomes" id="UP000444721">
    <property type="component" value="Unassembled WGS sequence"/>
</dbReference>
<dbReference type="PANTHER" id="PTHR46644:SF2">
    <property type="entry name" value="DNA REPAIR PROTEIN XRCC2"/>
    <property type="match status" value="1"/>
</dbReference>
<gene>
    <name evidence="1" type="ORF">FDP41_003837</name>
</gene>
<dbReference type="PANTHER" id="PTHR46644">
    <property type="entry name" value="DNA REPAIR PROTEIN XRCC2"/>
    <property type="match status" value="1"/>
</dbReference>
<dbReference type="SUPFAM" id="SSF52540">
    <property type="entry name" value="P-loop containing nucleoside triphosphate hydrolases"/>
    <property type="match status" value="1"/>
</dbReference>
<name>A0A6A5BSK8_NAEFO</name>
<accession>A0A6A5BSK8</accession>
<dbReference type="InterPro" id="IPR027417">
    <property type="entry name" value="P-loop_NTPase"/>
</dbReference>
<dbReference type="GO" id="GO:0005657">
    <property type="term" value="C:replication fork"/>
    <property type="evidence" value="ECO:0007669"/>
    <property type="project" value="InterPro"/>
</dbReference>
<keyword evidence="2" id="KW-1185">Reference proteome</keyword>
<dbReference type="AlphaFoldDB" id="A0A6A5BSK8"/>
<sequence length="443" mass="51855">MLQLTPELQSLLFGFSSTEEDTQLEQHLEEHQRQQYAHSITDYHSSSVRNHHIGDLNKLFSEHKVYSENALAFMKRKKIDAIQTGIEPFDSIVGEMKLAGSIIELYGNEGQGLTQTCYTSICHLAMPTHFKILQFSGDEKTKPREGYHVLYFDLDDKFDQHRFIEIIEMCIFKAYFDLKKRRGEHINYDDITEENVVEEVFEASESNYKSFIMEILSRIHVFHIDNSFQFALAFEALYKRHLESNKLRDKYILDLEEEDENFLTQRASVEKGDKDALEHLNSYKAIVINSLTQFYKPYNEHDRKNWEKAVELLVHLTHGKQIFTLATVYDPFSKTSRQKYNQKRNTTFYQGANRQFNEDRLASELVQIHRDVLKYPTWTQAVNYRLLFGGDYPDSSLPAGVKYAYLQTLHSGSTASTSHFQTPHGYKDLFKIQILDHGTLFFK</sequence>
<dbReference type="VEuPathDB" id="AmoebaDB:NfTy_064040"/>
<dbReference type="VEuPathDB" id="AmoebaDB:FDP41_003837"/>
<dbReference type="Gene3D" id="3.40.50.300">
    <property type="entry name" value="P-loop containing nucleotide triphosphate hydrolases"/>
    <property type="match status" value="1"/>
</dbReference>
<organism evidence="1 2">
    <name type="scientific">Naegleria fowleri</name>
    <name type="common">Brain eating amoeba</name>
    <dbReference type="NCBI Taxonomy" id="5763"/>
    <lineage>
        <taxon>Eukaryota</taxon>
        <taxon>Discoba</taxon>
        <taxon>Heterolobosea</taxon>
        <taxon>Tetramitia</taxon>
        <taxon>Eutetramitia</taxon>
        <taxon>Vahlkampfiidae</taxon>
        <taxon>Naegleria</taxon>
    </lineage>
</organism>
<dbReference type="GeneID" id="68111055"/>
<dbReference type="GO" id="GO:0042148">
    <property type="term" value="P:DNA strand invasion"/>
    <property type="evidence" value="ECO:0007669"/>
    <property type="project" value="TreeGrafter"/>
</dbReference>
<dbReference type="RefSeq" id="XP_044561897.1">
    <property type="nucleotide sequence ID" value="XM_044707185.1"/>
</dbReference>
<dbReference type="OrthoDB" id="420422at2759"/>
<dbReference type="EMBL" id="VFQX01000035">
    <property type="protein sequence ID" value="KAF0977184.1"/>
    <property type="molecule type" value="Genomic_DNA"/>
</dbReference>
<dbReference type="GO" id="GO:0000724">
    <property type="term" value="P:double-strand break repair via homologous recombination"/>
    <property type="evidence" value="ECO:0007669"/>
    <property type="project" value="InterPro"/>
</dbReference>
<evidence type="ECO:0000313" key="1">
    <source>
        <dbReference type="EMBL" id="KAF0977184.1"/>
    </source>
</evidence>
<dbReference type="InterPro" id="IPR030547">
    <property type="entry name" value="XRCC2"/>
</dbReference>
<protein>
    <submittedName>
        <fullName evidence="1">Uncharacterized protein</fullName>
    </submittedName>
</protein>
<dbReference type="VEuPathDB" id="AmoebaDB:NF0017780"/>
<proteinExistence type="predicted"/>
<evidence type="ECO:0000313" key="2">
    <source>
        <dbReference type="Proteomes" id="UP000444721"/>
    </source>
</evidence>
<comment type="caution">
    <text evidence="1">The sequence shown here is derived from an EMBL/GenBank/DDBJ whole genome shotgun (WGS) entry which is preliminary data.</text>
</comment>